<dbReference type="Gene3D" id="1.10.530.10">
    <property type="match status" value="1"/>
</dbReference>
<dbReference type="PROSITE" id="PS51782">
    <property type="entry name" value="LYSM"/>
    <property type="match status" value="1"/>
</dbReference>
<dbReference type="InterPro" id="IPR018392">
    <property type="entry name" value="LysM"/>
</dbReference>
<dbReference type="AlphaFoldDB" id="A0A0D2DS61"/>
<dbReference type="SUPFAM" id="SSF54106">
    <property type="entry name" value="LysM domain"/>
    <property type="match status" value="1"/>
</dbReference>
<dbReference type="HOGENOM" id="CLU_882777_0_0_1"/>
<dbReference type="SMART" id="SM00257">
    <property type="entry name" value="LysM"/>
    <property type="match status" value="2"/>
</dbReference>
<accession>A0A0D2DS61</accession>
<protein>
    <recommendedName>
        <fullName evidence="2">LysM domain-containing protein</fullName>
    </recommendedName>
</protein>
<proteinExistence type="predicted"/>
<dbReference type="Proteomes" id="UP000054266">
    <property type="component" value="Unassembled WGS sequence"/>
</dbReference>
<evidence type="ECO:0000313" key="4">
    <source>
        <dbReference type="Proteomes" id="UP000054266"/>
    </source>
</evidence>
<evidence type="ECO:0000256" key="1">
    <source>
        <dbReference type="SAM" id="MobiDB-lite"/>
    </source>
</evidence>
<keyword evidence="4" id="KW-1185">Reference proteome</keyword>
<evidence type="ECO:0000259" key="2">
    <source>
        <dbReference type="PROSITE" id="PS51782"/>
    </source>
</evidence>
<sequence length="315" mass="32964">MGSLPAQASLLGDSQTTYKIAGTLIATYTIQSGDTFSAVADRLGLDLNALLAANPGVKPEELEVGQVINLPTKSTGLVFNLNDVARVLGVSVDALQSANPGISNNLTIGESIKVPTAPGGGQPGGGDLPGGTGGSHGGGGYVDYSGPASNFPDPSEWAGYSTLWSQNVRLMKFNDSDSEIALIKKSIEQVARESGVDVRVILCIIMQESGGNVRVPTTNNGVRNPGIMQSHNGAEFNPGDPAGSILQMVRDGTEGTRDGDGLKQNFQHQGNWYAAFREYNSGSVNQADMNDPQGATPNYVRDAANRLMGHVWDGM</sequence>
<feature type="region of interest" description="Disordered" evidence="1">
    <location>
        <begin position="113"/>
        <end position="138"/>
    </location>
</feature>
<dbReference type="EMBL" id="KN846960">
    <property type="protein sequence ID" value="KIW64987.1"/>
    <property type="molecule type" value="Genomic_DNA"/>
</dbReference>
<name>A0A0D2DS61_9EURO</name>
<dbReference type="InterPro" id="IPR023346">
    <property type="entry name" value="Lysozyme-like_dom_sf"/>
</dbReference>
<gene>
    <name evidence="3" type="ORF">PV04_07280</name>
</gene>
<dbReference type="InterPro" id="IPR036779">
    <property type="entry name" value="LysM_dom_sf"/>
</dbReference>
<dbReference type="CDD" id="cd00118">
    <property type="entry name" value="LysM"/>
    <property type="match status" value="1"/>
</dbReference>
<evidence type="ECO:0000313" key="3">
    <source>
        <dbReference type="EMBL" id="KIW64987.1"/>
    </source>
</evidence>
<dbReference type="Gene3D" id="3.10.350.10">
    <property type="entry name" value="LysM domain"/>
    <property type="match status" value="2"/>
</dbReference>
<feature type="compositionally biased region" description="Gly residues" evidence="1">
    <location>
        <begin position="118"/>
        <end position="138"/>
    </location>
</feature>
<dbReference type="SUPFAM" id="SSF53955">
    <property type="entry name" value="Lysozyme-like"/>
    <property type="match status" value="1"/>
</dbReference>
<feature type="domain" description="LysM" evidence="2">
    <location>
        <begin position="26"/>
        <end position="70"/>
    </location>
</feature>
<dbReference type="Pfam" id="PF01476">
    <property type="entry name" value="LysM"/>
    <property type="match status" value="2"/>
</dbReference>
<reference evidence="3 4" key="1">
    <citation type="submission" date="2015-01" db="EMBL/GenBank/DDBJ databases">
        <title>The Genome Sequence of Capronia semiimmersa CBS27337.</title>
        <authorList>
            <consortium name="The Broad Institute Genomics Platform"/>
            <person name="Cuomo C."/>
            <person name="de Hoog S."/>
            <person name="Gorbushina A."/>
            <person name="Stielow B."/>
            <person name="Teixiera M."/>
            <person name="Abouelleil A."/>
            <person name="Chapman S.B."/>
            <person name="Priest M."/>
            <person name="Young S.K."/>
            <person name="Wortman J."/>
            <person name="Nusbaum C."/>
            <person name="Birren B."/>
        </authorList>
    </citation>
    <scope>NUCLEOTIDE SEQUENCE [LARGE SCALE GENOMIC DNA]</scope>
    <source>
        <strain evidence="3 4">CBS 27337</strain>
    </source>
</reference>
<organism evidence="3 4">
    <name type="scientific">Phialophora macrospora</name>
    <dbReference type="NCBI Taxonomy" id="1851006"/>
    <lineage>
        <taxon>Eukaryota</taxon>
        <taxon>Fungi</taxon>
        <taxon>Dikarya</taxon>
        <taxon>Ascomycota</taxon>
        <taxon>Pezizomycotina</taxon>
        <taxon>Eurotiomycetes</taxon>
        <taxon>Chaetothyriomycetidae</taxon>
        <taxon>Chaetothyriales</taxon>
        <taxon>Herpotrichiellaceae</taxon>
        <taxon>Phialophora</taxon>
    </lineage>
</organism>